<gene>
    <name evidence="1" type="ORF">NMY3_00326</name>
</gene>
<dbReference type="EMBL" id="CP012850">
    <property type="protein sequence ID" value="ALI34540.1"/>
    <property type="molecule type" value="Genomic_DNA"/>
</dbReference>
<evidence type="ECO:0000313" key="2">
    <source>
        <dbReference type="Proteomes" id="UP000058925"/>
    </source>
</evidence>
<evidence type="ECO:0000313" key="1">
    <source>
        <dbReference type="EMBL" id="ALI34540.1"/>
    </source>
</evidence>
<reference evidence="2" key="1">
    <citation type="submission" date="2015-10" db="EMBL/GenBank/DDBJ databases">
        <title>Niche specialization of a soil ammonia-oxidizing archaeon, Candidatus Nitrosocosmicus oleophilus.</title>
        <authorList>
            <person name="Jung M.-Y."/>
            <person name="Rhee S.-K."/>
        </authorList>
    </citation>
    <scope>NUCLEOTIDE SEQUENCE [LARGE SCALE GENOMIC DNA]</scope>
    <source>
        <strain evidence="2">MY3</strain>
    </source>
</reference>
<protein>
    <submittedName>
        <fullName evidence="1">Uncharacterized protein</fullName>
    </submittedName>
</protein>
<sequence length="63" mass="7606">MSDSYYRVTENELLEDYLKVQNILIIDSKNQLESQIREQTDRNQQDNYVIKGKLLEKKKRSKN</sequence>
<name>A0A654LUQ0_9ARCH</name>
<accession>A0A654LUQ0</accession>
<organism evidence="1 2">
    <name type="scientific">Candidatus Nitrosocosmicus oleophilus</name>
    <dbReference type="NCBI Taxonomy" id="1353260"/>
    <lineage>
        <taxon>Archaea</taxon>
        <taxon>Nitrososphaerota</taxon>
        <taxon>Nitrososphaeria</taxon>
        <taxon>Nitrososphaerales</taxon>
        <taxon>Nitrososphaeraceae</taxon>
        <taxon>Candidatus Nitrosocosmicus</taxon>
    </lineage>
</organism>
<keyword evidence="2" id="KW-1185">Reference proteome</keyword>
<proteinExistence type="predicted"/>
<dbReference type="KEGG" id="taa:NMY3_00326"/>
<dbReference type="Proteomes" id="UP000058925">
    <property type="component" value="Chromosome"/>
</dbReference>
<dbReference type="AlphaFoldDB" id="A0A654LUQ0"/>